<dbReference type="EMBL" id="JACIJC010000004">
    <property type="protein sequence ID" value="MBB5686721.1"/>
    <property type="molecule type" value="Genomic_DNA"/>
</dbReference>
<gene>
    <name evidence="5" type="ORF">FHS49_002745</name>
</gene>
<organism evidence="5 6">
    <name type="scientific">Sphingobium boeckii</name>
    <dbReference type="NCBI Taxonomy" id="1082345"/>
    <lineage>
        <taxon>Bacteria</taxon>
        <taxon>Pseudomonadati</taxon>
        <taxon>Pseudomonadota</taxon>
        <taxon>Alphaproteobacteria</taxon>
        <taxon>Sphingomonadales</taxon>
        <taxon>Sphingomonadaceae</taxon>
        <taxon>Sphingobium</taxon>
    </lineage>
</organism>
<dbReference type="PRINTS" id="PR00483">
    <property type="entry name" value="BACPHPHTASE"/>
</dbReference>
<keyword evidence="6" id="KW-1185">Reference proteome</keyword>
<feature type="region of interest" description="Disordered" evidence="2">
    <location>
        <begin position="242"/>
        <end position="262"/>
    </location>
</feature>
<evidence type="ECO:0000313" key="5">
    <source>
        <dbReference type="EMBL" id="MBB5686721.1"/>
    </source>
</evidence>
<dbReference type="SMART" id="SM00014">
    <property type="entry name" value="acidPPc"/>
    <property type="match status" value="1"/>
</dbReference>
<evidence type="ECO:0000256" key="1">
    <source>
        <dbReference type="PIRNR" id="PIRNR000897"/>
    </source>
</evidence>
<sequence length="262" mass="27355">MRFVFALCCLFSAACHTAAAAAPAPPMAAPRLGEGYLKGAAMTDSIALSPPPPAAGSAAEARDIEASKAGLALSGSPRWALATADADLFGPQATATLSCAAGVAIGPKTTPRLDRLLRKTIADLGMSTSAIKRAYQRPRPFMVNGQPTCTPDWEPVLRKDGSYPSGHSAIGYGWSLIVAELRPERAAKIVARGRAFGDSRRICNAHWLSDVEEGRIAAAATFARLNADPVFQKDIKAARAELKKAKASPEGCDSEAQTLGAP</sequence>
<dbReference type="Pfam" id="PF01569">
    <property type="entry name" value="PAP2"/>
    <property type="match status" value="1"/>
</dbReference>
<dbReference type="GO" id="GO:0030288">
    <property type="term" value="C:outer membrane-bounded periplasmic space"/>
    <property type="evidence" value="ECO:0007669"/>
    <property type="project" value="InterPro"/>
</dbReference>
<feature type="signal peptide" evidence="3">
    <location>
        <begin position="1"/>
        <end position="21"/>
    </location>
</feature>
<evidence type="ECO:0000259" key="4">
    <source>
        <dbReference type="SMART" id="SM00014"/>
    </source>
</evidence>
<evidence type="ECO:0000256" key="2">
    <source>
        <dbReference type="SAM" id="MobiDB-lite"/>
    </source>
</evidence>
<comment type="similarity">
    <text evidence="1">Belongs to the class A bacterial acid phosphatase family.</text>
</comment>
<dbReference type="InterPro" id="IPR001011">
    <property type="entry name" value="Acid_Pase_classA_bac"/>
</dbReference>
<dbReference type="Proteomes" id="UP000549617">
    <property type="component" value="Unassembled WGS sequence"/>
</dbReference>
<dbReference type="EC" id="3.1.3.2" evidence="1"/>
<dbReference type="GO" id="GO:0003993">
    <property type="term" value="F:acid phosphatase activity"/>
    <property type="evidence" value="ECO:0007669"/>
    <property type="project" value="UniProtKB-EC"/>
</dbReference>
<dbReference type="Gene3D" id="1.20.144.10">
    <property type="entry name" value="Phosphatidic acid phosphatase type 2/haloperoxidase"/>
    <property type="match status" value="1"/>
</dbReference>
<dbReference type="PIRSF" id="PIRSF000897">
    <property type="entry name" value="Acid_Ptase_ClsA"/>
    <property type="match status" value="1"/>
</dbReference>
<feature type="domain" description="Phosphatidic acid phosphatase type 2/haloperoxidase" evidence="4">
    <location>
        <begin position="116"/>
        <end position="226"/>
    </location>
</feature>
<protein>
    <recommendedName>
        <fullName evidence="1">Acid phosphatase</fullName>
        <ecNumber evidence="1">3.1.3.2</ecNumber>
    </recommendedName>
</protein>
<proteinExistence type="inferred from homology"/>
<dbReference type="RefSeq" id="WP_184019396.1">
    <property type="nucleotide sequence ID" value="NZ_JACIJC010000004.1"/>
</dbReference>
<keyword evidence="3" id="KW-0732">Signal</keyword>
<comment type="caution">
    <text evidence="5">The sequence shown here is derived from an EMBL/GenBank/DDBJ whole genome shotgun (WGS) entry which is preliminary data.</text>
</comment>
<keyword evidence="1 5" id="KW-0378">Hydrolase</keyword>
<dbReference type="AlphaFoldDB" id="A0A7W9EGH3"/>
<evidence type="ECO:0000313" key="6">
    <source>
        <dbReference type="Proteomes" id="UP000549617"/>
    </source>
</evidence>
<comment type="catalytic activity">
    <reaction evidence="1">
        <text>a phosphate monoester + H2O = an alcohol + phosphate</text>
        <dbReference type="Rhea" id="RHEA:15017"/>
        <dbReference type="ChEBI" id="CHEBI:15377"/>
        <dbReference type="ChEBI" id="CHEBI:30879"/>
        <dbReference type="ChEBI" id="CHEBI:43474"/>
        <dbReference type="ChEBI" id="CHEBI:67140"/>
        <dbReference type="EC" id="3.1.3.2"/>
    </reaction>
</comment>
<feature type="chain" id="PRO_5030509278" description="Acid phosphatase" evidence="3">
    <location>
        <begin position="22"/>
        <end position="262"/>
    </location>
</feature>
<dbReference type="PROSITE" id="PS51257">
    <property type="entry name" value="PROKAR_LIPOPROTEIN"/>
    <property type="match status" value="1"/>
</dbReference>
<dbReference type="SUPFAM" id="SSF48317">
    <property type="entry name" value="Acid phosphatase/Vanadium-dependent haloperoxidase"/>
    <property type="match status" value="1"/>
</dbReference>
<dbReference type="InterPro" id="IPR036938">
    <property type="entry name" value="PAP2/HPO_sf"/>
</dbReference>
<reference evidence="5 6" key="1">
    <citation type="submission" date="2020-08" db="EMBL/GenBank/DDBJ databases">
        <title>Genomic Encyclopedia of Type Strains, Phase IV (KMG-IV): sequencing the most valuable type-strain genomes for metagenomic binning, comparative biology and taxonomic classification.</title>
        <authorList>
            <person name="Goeker M."/>
        </authorList>
    </citation>
    <scope>NUCLEOTIDE SEQUENCE [LARGE SCALE GENOMIC DNA]</scope>
    <source>
        <strain evidence="5 6">DSM 25079</strain>
    </source>
</reference>
<accession>A0A7W9EGH3</accession>
<name>A0A7W9EGH3_9SPHN</name>
<dbReference type="InterPro" id="IPR000326">
    <property type="entry name" value="PAP2/HPO"/>
</dbReference>
<dbReference type="CDD" id="cd03397">
    <property type="entry name" value="PAP2_acid_phosphatase"/>
    <property type="match status" value="1"/>
</dbReference>
<evidence type="ECO:0000256" key="3">
    <source>
        <dbReference type="SAM" id="SignalP"/>
    </source>
</evidence>